<keyword evidence="4 7" id="KW-0663">Pyridoxal phosphate</keyword>
<dbReference type="Gene3D" id="3.40.640.10">
    <property type="entry name" value="Type I PLP-dependent aspartate aminotransferase-like (Major domain)"/>
    <property type="match status" value="1"/>
</dbReference>
<dbReference type="Proteomes" id="UP000436284">
    <property type="component" value="Unassembled WGS sequence"/>
</dbReference>
<name>A0A6N8TZL9_9STAP</name>
<comment type="cofactor">
    <cofactor evidence="1">
        <name>pyridoxal 5'-phosphate</name>
        <dbReference type="ChEBI" id="CHEBI:597326"/>
    </cofactor>
</comment>
<dbReference type="SUPFAM" id="SSF53383">
    <property type="entry name" value="PLP-dependent transferases"/>
    <property type="match status" value="1"/>
</dbReference>
<evidence type="ECO:0000256" key="2">
    <source>
        <dbReference type="ARBA" id="ARBA00022576"/>
    </source>
</evidence>
<dbReference type="PANTHER" id="PTHR30244">
    <property type="entry name" value="TRANSAMINASE"/>
    <property type="match status" value="1"/>
</dbReference>
<sequence>MSKRRILLSSPHMGGTETKYVQEAFSTNWIAPLGENVDRFEEQVKEFTGANAACALSSGTGAIHIALDLLKVEQGDIVLCSSLTFVASANPILYHGGKPVFIDSEMDSWNMCPKSLEKALKYYKMLGKKPKAVVVVNLYGQSARMDEIGEICRRYGVPIIEDAAESLGAVYKGRMSGTFGRFGIFSFNGNKIITTSGGGMIISNDEVLIERALKKATQSKENAAYYQHETVGYNYRLSNVCAGIGRGQMEVLEERIEQKRNIFDKYVAGLGDVDGIEFMPEIEGSYHTRWLSTMLIDPKKVGVSAGELIEHLGESNIEARHVWKPLHMQPLFDGSEYFHGGDDNAKYLFEHGICLPSDTKMTEAEINEVIGLCRERILAQELFA</sequence>
<evidence type="ECO:0000256" key="6">
    <source>
        <dbReference type="PIRSR" id="PIRSR000390-1"/>
    </source>
</evidence>
<dbReference type="InterPro" id="IPR015421">
    <property type="entry name" value="PyrdxlP-dep_Trfase_major"/>
</dbReference>
<evidence type="ECO:0000256" key="5">
    <source>
        <dbReference type="ARBA" id="ARBA00037999"/>
    </source>
</evidence>
<dbReference type="InterPro" id="IPR015424">
    <property type="entry name" value="PyrdxlP-dep_Trfase"/>
</dbReference>
<dbReference type="InterPro" id="IPR000653">
    <property type="entry name" value="DegT/StrS_aminotransferase"/>
</dbReference>
<evidence type="ECO:0000256" key="7">
    <source>
        <dbReference type="PIRSR" id="PIRSR000390-2"/>
    </source>
</evidence>
<proteinExistence type="inferred from homology"/>
<evidence type="ECO:0000256" key="1">
    <source>
        <dbReference type="ARBA" id="ARBA00001933"/>
    </source>
</evidence>
<keyword evidence="2 9" id="KW-0032">Aminotransferase</keyword>
<dbReference type="EMBL" id="WUUK01000002">
    <property type="protein sequence ID" value="MXQ51003.1"/>
    <property type="molecule type" value="Genomic_DNA"/>
</dbReference>
<dbReference type="PANTHER" id="PTHR30244:SF34">
    <property type="entry name" value="DTDP-4-AMINO-4,6-DIDEOXYGALACTOSE TRANSAMINASE"/>
    <property type="match status" value="1"/>
</dbReference>
<evidence type="ECO:0000313" key="9">
    <source>
        <dbReference type="EMBL" id="MXQ51003.1"/>
    </source>
</evidence>
<organism evidence="9 10">
    <name type="scientific">Salinicoccus hispanicus</name>
    <dbReference type="NCBI Taxonomy" id="157225"/>
    <lineage>
        <taxon>Bacteria</taxon>
        <taxon>Bacillati</taxon>
        <taxon>Bacillota</taxon>
        <taxon>Bacilli</taxon>
        <taxon>Bacillales</taxon>
        <taxon>Staphylococcaceae</taxon>
        <taxon>Salinicoccus</taxon>
    </lineage>
</organism>
<reference evidence="9 10" key="1">
    <citation type="submission" date="2019-12" db="EMBL/GenBank/DDBJ databases">
        <title>Salinicoccus cyprini sp. nov., isolated from gastro-intestinal tract of mirror carp, Cyprinus carpio var. specularis, collected from Gobind Sagar Reservoir, Himachal Pradesh, India.</title>
        <authorList>
            <person name="Talwar C."/>
            <person name="Singh A.K."/>
            <person name="Lal R."/>
            <person name="Negi R.K."/>
        </authorList>
    </citation>
    <scope>NUCLEOTIDE SEQUENCE [LARGE SCALE GENOMIC DNA]</scope>
    <source>
        <strain evidence="9 10">J-82</strain>
    </source>
</reference>
<dbReference type="AlphaFoldDB" id="A0A6N8TZL9"/>
<keyword evidence="3 9" id="KW-0808">Transferase</keyword>
<dbReference type="GO" id="GO:0008483">
    <property type="term" value="F:transaminase activity"/>
    <property type="evidence" value="ECO:0007669"/>
    <property type="project" value="UniProtKB-KW"/>
</dbReference>
<dbReference type="Pfam" id="PF01041">
    <property type="entry name" value="DegT_DnrJ_EryC1"/>
    <property type="match status" value="1"/>
</dbReference>
<dbReference type="OrthoDB" id="9810913at2"/>
<keyword evidence="10" id="KW-1185">Reference proteome</keyword>
<protein>
    <submittedName>
        <fullName evidence="9">Aminotransferase class I/II-fold pyridoxal phosphate-dependent enzyme</fullName>
    </submittedName>
</protein>
<dbReference type="RefSeq" id="WP_160654655.1">
    <property type="nucleotide sequence ID" value="NZ_JBHRWU010000001.1"/>
</dbReference>
<comment type="caution">
    <text evidence="9">The sequence shown here is derived from an EMBL/GenBank/DDBJ whole genome shotgun (WGS) entry which is preliminary data.</text>
</comment>
<evidence type="ECO:0000313" key="10">
    <source>
        <dbReference type="Proteomes" id="UP000436284"/>
    </source>
</evidence>
<gene>
    <name evidence="9" type="ORF">GQ671_06935</name>
</gene>
<dbReference type="FunFam" id="3.40.640.10:FF:000090">
    <property type="entry name" value="Pyridoxal phosphate-dependent aminotransferase"/>
    <property type="match status" value="1"/>
</dbReference>
<evidence type="ECO:0000256" key="8">
    <source>
        <dbReference type="RuleBase" id="RU004508"/>
    </source>
</evidence>
<dbReference type="CDD" id="cd00616">
    <property type="entry name" value="AHBA_syn"/>
    <property type="match status" value="1"/>
</dbReference>
<feature type="active site" description="Proton acceptor" evidence="6">
    <location>
        <position position="191"/>
    </location>
</feature>
<dbReference type="GO" id="GO:0030170">
    <property type="term" value="F:pyridoxal phosphate binding"/>
    <property type="evidence" value="ECO:0007669"/>
    <property type="project" value="TreeGrafter"/>
</dbReference>
<dbReference type="InterPro" id="IPR015422">
    <property type="entry name" value="PyrdxlP-dep_Trfase_small"/>
</dbReference>
<dbReference type="PIRSF" id="PIRSF000390">
    <property type="entry name" value="PLP_StrS"/>
    <property type="match status" value="1"/>
</dbReference>
<evidence type="ECO:0000256" key="4">
    <source>
        <dbReference type="ARBA" id="ARBA00022898"/>
    </source>
</evidence>
<evidence type="ECO:0000256" key="3">
    <source>
        <dbReference type="ARBA" id="ARBA00022679"/>
    </source>
</evidence>
<feature type="modified residue" description="N6-(pyridoxal phosphate)lysine" evidence="7">
    <location>
        <position position="191"/>
    </location>
</feature>
<dbReference type="Gene3D" id="3.90.1150.10">
    <property type="entry name" value="Aspartate Aminotransferase, domain 1"/>
    <property type="match status" value="1"/>
</dbReference>
<dbReference type="GO" id="GO:0000271">
    <property type="term" value="P:polysaccharide biosynthetic process"/>
    <property type="evidence" value="ECO:0007669"/>
    <property type="project" value="TreeGrafter"/>
</dbReference>
<accession>A0A6N8TZL9</accession>
<comment type="similarity">
    <text evidence="5 8">Belongs to the DegT/DnrJ/EryC1 family.</text>
</comment>